<dbReference type="Gene3D" id="3.30.1390.10">
    <property type="match status" value="2"/>
</dbReference>
<reference evidence="4" key="1">
    <citation type="submission" date="2017-06" db="EMBL/GenBank/DDBJ databases">
        <authorList>
            <person name="Varghese N."/>
            <person name="Submissions S."/>
        </authorList>
    </citation>
    <scope>NUCLEOTIDE SEQUENCE [LARGE SCALE GENOMIC DNA]</scope>
    <source>
        <strain evidence="4">JCM 23211</strain>
    </source>
</reference>
<dbReference type="Pfam" id="PF00542">
    <property type="entry name" value="Ribosomal_L12"/>
    <property type="match status" value="1"/>
</dbReference>
<dbReference type="GO" id="GO:0005840">
    <property type="term" value="C:ribosome"/>
    <property type="evidence" value="ECO:0007669"/>
    <property type="project" value="UniProtKB-KW"/>
</dbReference>
<gene>
    <name evidence="3" type="ORF">SAMN05421642_101236</name>
</gene>
<dbReference type="GO" id="GO:0003735">
    <property type="term" value="F:structural constituent of ribosome"/>
    <property type="evidence" value="ECO:0007669"/>
    <property type="project" value="InterPro"/>
</dbReference>
<dbReference type="GO" id="GO:0006412">
    <property type="term" value="P:translation"/>
    <property type="evidence" value="ECO:0007669"/>
    <property type="project" value="InterPro"/>
</dbReference>
<dbReference type="InterPro" id="IPR013823">
    <property type="entry name" value="Ribosomal_bL12_C"/>
</dbReference>
<protein>
    <submittedName>
        <fullName evidence="3">Ribosomal protein L7/L12 C-terminal domain-containing protein</fullName>
    </submittedName>
</protein>
<dbReference type="EMBL" id="FZOW01000001">
    <property type="protein sequence ID" value="SNS24166.1"/>
    <property type="molecule type" value="Genomic_DNA"/>
</dbReference>
<keyword evidence="1" id="KW-0812">Transmembrane</keyword>
<keyword evidence="1" id="KW-0472">Membrane</keyword>
<evidence type="ECO:0000313" key="4">
    <source>
        <dbReference type="Proteomes" id="UP000198327"/>
    </source>
</evidence>
<keyword evidence="3" id="KW-0687">Ribonucleoprotein</keyword>
<keyword evidence="1" id="KW-1133">Transmembrane helix</keyword>
<keyword evidence="4" id="KW-1185">Reference proteome</keyword>
<keyword evidence="3" id="KW-0689">Ribosomal protein</keyword>
<evidence type="ECO:0000313" key="3">
    <source>
        <dbReference type="EMBL" id="SNS24166.1"/>
    </source>
</evidence>
<feature type="transmembrane region" description="Helical" evidence="1">
    <location>
        <begin position="6"/>
        <end position="25"/>
    </location>
</feature>
<name>A0A239CVA9_9NOCA</name>
<dbReference type="RefSeq" id="WP_245865124.1">
    <property type="nucleotide sequence ID" value="NZ_FZOW01000001.1"/>
</dbReference>
<evidence type="ECO:0000256" key="1">
    <source>
        <dbReference type="SAM" id="Phobius"/>
    </source>
</evidence>
<organism evidence="3 4">
    <name type="scientific">Rhodococcoides kyotonense</name>
    <dbReference type="NCBI Taxonomy" id="398843"/>
    <lineage>
        <taxon>Bacteria</taxon>
        <taxon>Bacillati</taxon>
        <taxon>Actinomycetota</taxon>
        <taxon>Actinomycetes</taxon>
        <taxon>Mycobacteriales</taxon>
        <taxon>Nocardiaceae</taxon>
        <taxon>Rhodococcoides</taxon>
    </lineage>
</organism>
<sequence>MPTWGWFIVALVLVDAAVLAAWLLARRSSGRNLATTTQMMLAGLDDHARDEIYRLVGQKKQIHAIKLFRERTGAGLKEAKDIVESVGRGEPLPTPGAYAQTTGLDTGAWEDIIPKLRTLKSEGRTIAAIKLLRARTGLSLREAKEAVDRL</sequence>
<feature type="domain" description="Large ribosomal subunit protein bL12 C-terminal" evidence="2">
    <location>
        <begin position="57"/>
        <end position="86"/>
    </location>
</feature>
<evidence type="ECO:0000259" key="2">
    <source>
        <dbReference type="Pfam" id="PF00542"/>
    </source>
</evidence>
<dbReference type="InterPro" id="IPR014719">
    <property type="entry name" value="Ribosomal_bL12_C/ClpS-like"/>
</dbReference>
<dbReference type="STRING" id="398843.A3K89_02835"/>
<accession>A0A239CVA9</accession>
<proteinExistence type="predicted"/>
<dbReference type="AlphaFoldDB" id="A0A239CVA9"/>
<dbReference type="SUPFAM" id="SSF54736">
    <property type="entry name" value="ClpS-like"/>
    <property type="match status" value="1"/>
</dbReference>
<dbReference type="Proteomes" id="UP000198327">
    <property type="component" value="Unassembled WGS sequence"/>
</dbReference>